<reference evidence="3" key="1">
    <citation type="submission" date="2016-03" db="EMBL/GenBank/DDBJ databases">
        <title>Mechanisms controlling the formation of the plant cell surface in tip-growing cells are functionally conserved among land plants.</title>
        <authorList>
            <person name="Honkanen S."/>
            <person name="Jones V.A."/>
            <person name="Morieri G."/>
            <person name="Champion C."/>
            <person name="Hetherington A.J."/>
            <person name="Kelly S."/>
            <person name="Saint-Marcoux D."/>
            <person name="Proust H."/>
            <person name="Prescott H."/>
            <person name="Dolan L."/>
        </authorList>
    </citation>
    <scope>NUCLEOTIDE SEQUENCE [LARGE SCALE GENOMIC DNA]</scope>
    <source>
        <tissue evidence="3">Whole gametophyte</tissue>
    </source>
</reference>
<protein>
    <submittedName>
        <fullName evidence="3">Uncharacterized protein</fullName>
    </submittedName>
</protein>
<feature type="region of interest" description="Disordered" evidence="1">
    <location>
        <begin position="122"/>
        <end position="141"/>
    </location>
</feature>
<feature type="compositionally biased region" description="Basic and acidic residues" evidence="1">
    <location>
        <begin position="126"/>
        <end position="135"/>
    </location>
</feature>
<evidence type="ECO:0000256" key="1">
    <source>
        <dbReference type="SAM" id="MobiDB-lite"/>
    </source>
</evidence>
<keyword evidence="2" id="KW-0732">Signal</keyword>
<proteinExistence type="predicted"/>
<dbReference type="EMBL" id="LVLJ01004052">
    <property type="protein sequence ID" value="OAE18529.1"/>
    <property type="molecule type" value="Genomic_DNA"/>
</dbReference>
<feature type="compositionally biased region" description="Basic residues" evidence="1">
    <location>
        <begin position="87"/>
        <end position="97"/>
    </location>
</feature>
<organism evidence="3 4">
    <name type="scientific">Marchantia polymorpha subsp. ruderalis</name>
    <dbReference type="NCBI Taxonomy" id="1480154"/>
    <lineage>
        <taxon>Eukaryota</taxon>
        <taxon>Viridiplantae</taxon>
        <taxon>Streptophyta</taxon>
        <taxon>Embryophyta</taxon>
        <taxon>Marchantiophyta</taxon>
        <taxon>Marchantiopsida</taxon>
        <taxon>Marchantiidae</taxon>
        <taxon>Marchantiales</taxon>
        <taxon>Marchantiaceae</taxon>
        <taxon>Marchantia</taxon>
    </lineage>
</organism>
<feature type="compositionally biased region" description="Basic and acidic residues" evidence="1">
    <location>
        <begin position="98"/>
        <end position="111"/>
    </location>
</feature>
<evidence type="ECO:0000313" key="3">
    <source>
        <dbReference type="EMBL" id="OAE18529.1"/>
    </source>
</evidence>
<dbReference type="Proteomes" id="UP000077202">
    <property type="component" value="Unassembled WGS sequence"/>
</dbReference>
<feature type="signal peptide" evidence="2">
    <location>
        <begin position="1"/>
        <end position="18"/>
    </location>
</feature>
<feature type="chain" id="PRO_5008051692" evidence="2">
    <location>
        <begin position="19"/>
        <end position="141"/>
    </location>
</feature>
<feature type="compositionally biased region" description="Basic residues" evidence="1">
    <location>
        <begin position="62"/>
        <end position="76"/>
    </location>
</feature>
<dbReference type="AlphaFoldDB" id="A0A176VC93"/>
<gene>
    <name evidence="3" type="ORF">AXG93_625s1180</name>
</gene>
<comment type="caution">
    <text evidence="3">The sequence shown here is derived from an EMBL/GenBank/DDBJ whole genome shotgun (WGS) entry which is preliminary data.</text>
</comment>
<evidence type="ECO:0000313" key="4">
    <source>
        <dbReference type="Proteomes" id="UP000077202"/>
    </source>
</evidence>
<name>A0A176VC93_MARPO</name>
<keyword evidence="4" id="KW-1185">Reference proteome</keyword>
<feature type="region of interest" description="Disordered" evidence="1">
    <location>
        <begin position="39"/>
        <end position="114"/>
    </location>
</feature>
<accession>A0A176VC93</accession>
<sequence length="141" mass="15625">MALGVVVFVILPLPLPLALPPFIPRGRSRIARGCWSVGGRGCSGRRECASSANRPSSVAIPVKKKKKKEKLSRRARGERGSGSGSGSRRRRRKKKRRSDGAWRSKSGRGDGEVWSMAGFESCSDDYSQKGEDGARPRRRWW</sequence>
<evidence type="ECO:0000256" key="2">
    <source>
        <dbReference type="SAM" id="SignalP"/>
    </source>
</evidence>